<keyword evidence="8" id="KW-0067">ATP-binding</keyword>
<feature type="domain" description="Signal transduction histidine kinase HWE region" evidence="10">
    <location>
        <begin position="144"/>
        <end position="225"/>
    </location>
</feature>
<gene>
    <name evidence="11" type="ORF">E2F50_17470</name>
</gene>
<comment type="caution">
    <text evidence="11">The sequence shown here is derived from an EMBL/GenBank/DDBJ whole genome shotgun (WGS) entry which is preliminary data.</text>
</comment>
<dbReference type="RefSeq" id="WP_133317472.1">
    <property type="nucleotide sequence ID" value="NZ_SMTL01000005.1"/>
</dbReference>
<dbReference type="SMART" id="SM00911">
    <property type="entry name" value="HWE_HK"/>
    <property type="match status" value="1"/>
</dbReference>
<dbReference type="Pfam" id="PF08448">
    <property type="entry name" value="PAS_4"/>
    <property type="match status" value="1"/>
</dbReference>
<dbReference type="SUPFAM" id="SSF55874">
    <property type="entry name" value="ATPase domain of HSP90 chaperone/DNA topoisomerase II/histidine kinase"/>
    <property type="match status" value="1"/>
</dbReference>
<feature type="domain" description="PAS" evidence="9">
    <location>
        <begin position="15"/>
        <end position="82"/>
    </location>
</feature>
<dbReference type="Proteomes" id="UP000295238">
    <property type="component" value="Unassembled WGS sequence"/>
</dbReference>
<dbReference type="GO" id="GO:0004673">
    <property type="term" value="F:protein histidine kinase activity"/>
    <property type="evidence" value="ECO:0007669"/>
    <property type="project" value="UniProtKB-EC"/>
</dbReference>
<evidence type="ECO:0000259" key="10">
    <source>
        <dbReference type="SMART" id="SM00911"/>
    </source>
</evidence>
<evidence type="ECO:0000256" key="5">
    <source>
        <dbReference type="ARBA" id="ARBA00022679"/>
    </source>
</evidence>
<dbReference type="CDD" id="cd00130">
    <property type="entry name" value="PAS"/>
    <property type="match status" value="1"/>
</dbReference>
<evidence type="ECO:0000256" key="3">
    <source>
        <dbReference type="ARBA" id="ARBA00021740"/>
    </source>
</evidence>
<dbReference type="InterPro" id="IPR000014">
    <property type="entry name" value="PAS"/>
</dbReference>
<evidence type="ECO:0000256" key="1">
    <source>
        <dbReference type="ARBA" id="ARBA00000085"/>
    </source>
</evidence>
<proteinExistence type="predicted"/>
<dbReference type="PANTHER" id="PTHR41523:SF8">
    <property type="entry name" value="ETHYLENE RESPONSE SENSOR PROTEIN"/>
    <property type="match status" value="1"/>
</dbReference>
<evidence type="ECO:0000256" key="4">
    <source>
        <dbReference type="ARBA" id="ARBA00022553"/>
    </source>
</evidence>
<dbReference type="InterPro" id="IPR036890">
    <property type="entry name" value="HATPase_C_sf"/>
</dbReference>
<dbReference type="SMART" id="SM00091">
    <property type="entry name" value="PAS"/>
    <property type="match status" value="1"/>
</dbReference>
<keyword evidence="6" id="KW-0547">Nucleotide-binding</keyword>
<protein>
    <recommendedName>
        <fullName evidence="3">Blue-light-activated histidine kinase</fullName>
        <ecNumber evidence="2">2.7.13.3</ecNumber>
    </recommendedName>
</protein>
<evidence type="ECO:0000259" key="9">
    <source>
        <dbReference type="SMART" id="SM00091"/>
    </source>
</evidence>
<dbReference type="InterPro" id="IPR035965">
    <property type="entry name" value="PAS-like_dom_sf"/>
</dbReference>
<evidence type="ECO:0000256" key="6">
    <source>
        <dbReference type="ARBA" id="ARBA00022741"/>
    </source>
</evidence>
<organism evidence="11 12">
    <name type="scientific">Rhizobium deserti</name>
    <dbReference type="NCBI Taxonomy" id="2547961"/>
    <lineage>
        <taxon>Bacteria</taxon>
        <taxon>Pseudomonadati</taxon>
        <taxon>Pseudomonadota</taxon>
        <taxon>Alphaproteobacteria</taxon>
        <taxon>Hyphomicrobiales</taxon>
        <taxon>Rhizobiaceae</taxon>
        <taxon>Rhizobium/Agrobacterium group</taxon>
        <taxon>Rhizobium</taxon>
    </lineage>
</organism>
<dbReference type="Pfam" id="PF07536">
    <property type="entry name" value="HWE_HK"/>
    <property type="match status" value="1"/>
</dbReference>
<comment type="catalytic activity">
    <reaction evidence="1">
        <text>ATP + protein L-histidine = ADP + protein N-phospho-L-histidine.</text>
        <dbReference type="EC" id="2.7.13.3"/>
    </reaction>
</comment>
<evidence type="ECO:0000256" key="2">
    <source>
        <dbReference type="ARBA" id="ARBA00012438"/>
    </source>
</evidence>
<evidence type="ECO:0000313" key="11">
    <source>
        <dbReference type="EMBL" id="TDK32132.1"/>
    </source>
</evidence>
<accession>A0A4V3ANL9</accession>
<keyword evidence="7" id="KW-0418">Kinase</keyword>
<evidence type="ECO:0000256" key="7">
    <source>
        <dbReference type="ARBA" id="ARBA00022777"/>
    </source>
</evidence>
<dbReference type="Gene3D" id="3.30.565.10">
    <property type="entry name" value="Histidine kinase-like ATPase, C-terminal domain"/>
    <property type="match status" value="1"/>
</dbReference>
<dbReference type="EMBL" id="SMTL01000005">
    <property type="protein sequence ID" value="TDK32132.1"/>
    <property type="molecule type" value="Genomic_DNA"/>
</dbReference>
<dbReference type="Gene3D" id="3.30.450.20">
    <property type="entry name" value="PAS domain"/>
    <property type="match status" value="1"/>
</dbReference>
<dbReference type="InterPro" id="IPR013656">
    <property type="entry name" value="PAS_4"/>
</dbReference>
<dbReference type="GO" id="GO:0005524">
    <property type="term" value="F:ATP binding"/>
    <property type="evidence" value="ECO:0007669"/>
    <property type="project" value="UniProtKB-KW"/>
</dbReference>
<dbReference type="SUPFAM" id="SSF55785">
    <property type="entry name" value="PYP-like sensor domain (PAS domain)"/>
    <property type="match status" value="1"/>
</dbReference>
<keyword evidence="4" id="KW-0597">Phosphoprotein</keyword>
<keyword evidence="12" id="KW-1185">Reference proteome</keyword>
<dbReference type="EC" id="2.7.13.3" evidence="2"/>
<dbReference type="PANTHER" id="PTHR41523">
    <property type="entry name" value="TWO-COMPONENT SYSTEM SENSOR PROTEIN"/>
    <property type="match status" value="1"/>
</dbReference>
<dbReference type="InterPro" id="IPR011102">
    <property type="entry name" value="Sig_transdc_His_kinase_HWE"/>
</dbReference>
<reference evidence="11 12" key="1">
    <citation type="submission" date="2019-03" db="EMBL/GenBank/DDBJ databases">
        <title>Rhizobium sp. nov., an bacterium isolated from biocrust in Mu Us Desert.</title>
        <authorList>
            <person name="Lixiong L."/>
        </authorList>
    </citation>
    <scope>NUCLEOTIDE SEQUENCE [LARGE SCALE GENOMIC DNA]</scope>
    <source>
        <strain evidence="11 12">SPY-1</strain>
    </source>
</reference>
<evidence type="ECO:0000256" key="8">
    <source>
        <dbReference type="ARBA" id="ARBA00022840"/>
    </source>
</evidence>
<sequence length="334" mass="36942">MNVDDLYRVLRAGHIQAQGIVDTITDPMLVLDESLRIQNASRSFFTTFKVDRDEVIGRLVYELGDGQWDIPDLRLLLQQVLPRSTAVIDFQVEHDFPRIGRRTMLLSARTLSHPDNVGLSMLLTMVDVTEQVRRNVAKDILFGELRHRIKNLLGVVRSIARQTSTKDRSAEEYRQAFLGRFEALVAAQDLAFGEQHSGNLQALIERVLEPYAGDQHAIVVEPGPPLEPLDPRRIQLLSLVLHELATNAAKYGSLSVSGGKVIAGYAKHGDEELGLTWREINGPRVTPPAATGYGTRLIQSTVTYSLGGTVELNYAATGLEATISIPIPKPVIHS</sequence>
<evidence type="ECO:0000313" key="12">
    <source>
        <dbReference type="Proteomes" id="UP000295238"/>
    </source>
</evidence>
<dbReference type="AlphaFoldDB" id="A0A4V3ANL9"/>
<keyword evidence="5" id="KW-0808">Transferase</keyword>
<name>A0A4V3ANL9_9HYPH</name>
<dbReference type="OrthoDB" id="7297573at2"/>